<accession>A0A392WB28</accession>
<feature type="non-terminal residue" evidence="1">
    <location>
        <position position="1"/>
    </location>
</feature>
<name>A0A392WB28_9FABA</name>
<dbReference type="Proteomes" id="UP000265520">
    <property type="component" value="Unassembled WGS sequence"/>
</dbReference>
<sequence length="44" mass="5160">VPEEAEVKGERTSDLVACWYARDPTTDGQWRYTTRLSRPYLTLQ</sequence>
<comment type="caution">
    <text evidence="1">The sequence shown here is derived from an EMBL/GenBank/DDBJ whole genome shotgun (WGS) entry which is preliminary data.</text>
</comment>
<evidence type="ECO:0000313" key="2">
    <source>
        <dbReference type="Proteomes" id="UP000265520"/>
    </source>
</evidence>
<organism evidence="1 2">
    <name type="scientific">Trifolium medium</name>
    <dbReference type="NCBI Taxonomy" id="97028"/>
    <lineage>
        <taxon>Eukaryota</taxon>
        <taxon>Viridiplantae</taxon>
        <taxon>Streptophyta</taxon>
        <taxon>Embryophyta</taxon>
        <taxon>Tracheophyta</taxon>
        <taxon>Spermatophyta</taxon>
        <taxon>Magnoliopsida</taxon>
        <taxon>eudicotyledons</taxon>
        <taxon>Gunneridae</taxon>
        <taxon>Pentapetalae</taxon>
        <taxon>rosids</taxon>
        <taxon>fabids</taxon>
        <taxon>Fabales</taxon>
        <taxon>Fabaceae</taxon>
        <taxon>Papilionoideae</taxon>
        <taxon>50 kb inversion clade</taxon>
        <taxon>NPAAA clade</taxon>
        <taxon>Hologalegina</taxon>
        <taxon>IRL clade</taxon>
        <taxon>Trifolieae</taxon>
        <taxon>Trifolium</taxon>
    </lineage>
</organism>
<dbReference type="AlphaFoldDB" id="A0A392WB28"/>
<reference evidence="1 2" key="1">
    <citation type="journal article" date="2018" name="Front. Plant Sci.">
        <title>Red Clover (Trifolium pratense) and Zigzag Clover (T. medium) - A Picture of Genomic Similarities and Differences.</title>
        <authorList>
            <person name="Dluhosova J."/>
            <person name="Istvanek J."/>
            <person name="Nedelnik J."/>
            <person name="Repkova J."/>
        </authorList>
    </citation>
    <scope>NUCLEOTIDE SEQUENCE [LARGE SCALE GENOMIC DNA]</scope>
    <source>
        <strain evidence="2">cv. 10/8</strain>
        <tissue evidence="1">Leaf</tissue>
    </source>
</reference>
<proteinExistence type="predicted"/>
<protein>
    <submittedName>
        <fullName evidence="1">Uncharacterized protein</fullName>
    </submittedName>
</protein>
<keyword evidence="2" id="KW-1185">Reference proteome</keyword>
<evidence type="ECO:0000313" key="1">
    <source>
        <dbReference type="EMBL" id="MCI97617.1"/>
    </source>
</evidence>
<dbReference type="EMBL" id="LXQA011449141">
    <property type="protein sequence ID" value="MCI97617.1"/>
    <property type="molecule type" value="Genomic_DNA"/>
</dbReference>